<keyword evidence="2" id="KW-1185">Reference proteome</keyword>
<gene>
    <name evidence="1" type="ORF">TWF730_001724</name>
</gene>
<evidence type="ECO:0000313" key="1">
    <source>
        <dbReference type="EMBL" id="KAK6342247.1"/>
    </source>
</evidence>
<sequence>MPTIACEIPTRLPQASVDCSQYMGLIGQQQHVTSTITERTTITSSATITIDVTTTRNLTITRTFTAPENVRTEIVPLPGAGTVKKRQPVATIPEYASWCSGASRFTSACSCIGVTGTPVATGTVSHTTIISSTITIPETETVYSTETRTNTSPVTTTSTPPEIVRSVYRFKVRGVSGGDTIYLSSNGPGPVDVVEQNTEATYFTVPITGGALMLDIDPTTKAMAAGDGSSAASVQFSDGDAGGSLHQLQCSLGAGNALQCSHSGTAMFWGENFGYLLISPNVGDPDFDRDLTLTAYDWSL</sequence>
<dbReference type="EMBL" id="JAVHNS010000010">
    <property type="protein sequence ID" value="KAK6342247.1"/>
    <property type="molecule type" value="Genomic_DNA"/>
</dbReference>
<dbReference type="Proteomes" id="UP001373714">
    <property type="component" value="Unassembled WGS sequence"/>
</dbReference>
<dbReference type="AlphaFoldDB" id="A0AAV9ULW3"/>
<protein>
    <submittedName>
        <fullName evidence="1">Uncharacterized protein</fullName>
    </submittedName>
</protein>
<proteinExistence type="predicted"/>
<reference evidence="1 2" key="1">
    <citation type="submission" date="2019-10" db="EMBL/GenBank/DDBJ databases">
        <authorList>
            <person name="Palmer J.M."/>
        </authorList>
    </citation>
    <scope>NUCLEOTIDE SEQUENCE [LARGE SCALE GENOMIC DNA]</scope>
    <source>
        <strain evidence="1 2">TWF730</strain>
    </source>
</reference>
<organism evidence="1 2">
    <name type="scientific">Orbilia blumenaviensis</name>
    <dbReference type="NCBI Taxonomy" id="1796055"/>
    <lineage>
        <taxon>Eukaryota</taxon>
        <taxon>Fungi</taxon>
        <taxon>Dikarya</taxon>
        <taxon>Ascomycota</taxon>
        <taxon>Pezizomycotina</taxon>
        <taxon>Orbiliomycetes</taxon>
        <taxon>Orbiliales</taxon>
        <taxon>Orbiliaceae</taxon>
        <taxon>Orbilia</taxon>
    </lineage>
</organism>
<name>A0AAV9ULW3_9PEZI</name>
<evidence type="ECO:0000313" key="2">
    <source>
        <dbReference type="Proteomes" id="UP001373714"/>
    </source>
</evidence>
<comment type="caution">
    <text evidence="1">The sequence shown here is derived from an EMBL/GenBank/DDBJ whole genome shotgun (WGS) entry which is preliminary data.</text>
</comment>
<accession>A0AAV9ULW3</accession>